<evidence type="ECO:0000256" key="5">
    <source>
        <dbReference type="PROSITE-ProRule" id="PRU00042"/>
    </source>
</evidence>
<dbReference type="PANTHER" id="PTHR24409">
    <property type="entry name" value="ZINC FINGER PROTEIN 142"/>
    <property type="match status" value="1"/>
</dbReference>
<proteinExistence type="predicted"/>
<keyword evidence="4" id="KW-0862">Zinc</keyword>
<feature type="coiled-coil region" evidence="6">
    <location>
        <begin position="197"/>
        <end position="231"/>
    </location>
</feature>
<dbReference type="InterPro" id="IPR013087">
    <property type="entry name" value="Znf_C2H2_type"/>
</dbReference>
<dbReference type="SMART" id="SM00355">
    <property type="entry name" value="ZnF_C2H2"/>
    <property type="match status" value="8"/>
</dbReference>
<feature type="compositionally biased region" description="Basic residues" evidence="7">
    <location>
        <begin position="438"/>
        <end position="451"/>
    </location>
</feature>
<dbReference type="InterPro" id="IPR036236">
    <property type="entry name" value="Znf_C2H2_sf"/>
</dbReference>
<dbReference type="EMBL" id="JBANRG010000018">
    <property type="protein sequence ID" value="KAK7458017.1"/>
    <property type="molecule type" value="Genomic_DNA"/>
</dbReference>
<comment type="caution">
    <text evidence="9">The sequence shown here is derived from an EMBL/GenBank/DDBJ whole genome shotgun (WGS) entry which is preliminary data.</text>
</comment>
<gene>
    <name evidence="9" type="ORF">VKT23_009925</name>
</gene>
<keyword evidence="3 5" id="KW-0863">Zinc-finger</keyword>
<feature type="domain" description="C2H2-type" evidence="8">
    <location>
        <begin position="537"/>
        <end position="566"/>
    </location>
</feature>
<dbReference type="PROSITE" id="PS00028">
    <property type="entry name" value="ZINC_FINGER_C2H2_1"/>
    <property type="match status" value="2"/>
</dbReference>
<sequence length="566" mass="62813">MPTCSQCRRAFQSETGLRSHCKAKQDHHYCQRCNSLFSSASLLSAHFVEQHGMYNCVDCNRLISPSGVREHLASRSHLRRARSSPSQTNALGSTSVEPPNPSVSDVLSSSSPMTPSQPSSIFSQPVTLVSFSTTSGQGRRASPSERNVANRTVVDNSLSGHETGSAVVIDASFASSVEQIVSSTTSGGDETTSRERLEALRQRRAVIAAQIRELERQEEEIRLEEEQMHTRLSASDSMTSNTFPQIPSIVFSPPPHSEDPSQPRVFEDRPYCRPCGRFFDSAAAFRTHCIDRGDHPYCHFCERWFGSMSILLQHFISARSATHNHNSDGPRVSEVRTEQTVEVEEEQSQRKAAQVPVINDRHESDTRCAICSKRFRNKLALVSHQKGKKTCRRAFRLAAARASSQQVPTVPAVSASRVKMHECLVCSRKFNSHDALSQHKRSRTHKAKQKKPVSPPKPNSTTCPLCRRDFRFPSGVANHIESGKCTNGKVTRHHVTAAVRAMNFSPSITIRKRIAGSAIPTVTIYVATELAFNGEAYKCYLCNRGFSTLENLNIHLGSPAHDAEEF</sequence>
<keyword evidence="2" id="KW-0677">Repeat</keyword>
<evidence type="ECO:0000313" key="10">
    <source>
        <dbReference type="Proteomes" id="UP001498398"/>
    </source>
</evidence>
<dbReference type="Gene3D" id="3.30.160.60">
    <property type="entry name" value="Classic Zinc Finger"/>
    <property type="match status" value="1"/>
</dbReference>
<feature type="domain" description="C2H2-type" evidence="8">
    <location>
        <begin position="421"/>
        <end position="450"/>
    </location>
</feature>
<dbReference type="PROSITE" id="PS50157">
    <property type="entry name" value="ZINC_FINGER_C2H2_2"/>
    <property type="match status" value="3"/>
</dbReference>
<feature type="compositionally biased region" description="Polar residues" evidence="7">
    <location>
        <begin position="144"/>
        <end position="158"/>
    </location>
</feature>
<feature type="region of interest" description="Disordered" evidence="7">
    <location>
        <begin position="74"/>
        <end position="158"/>
    </location>
</feature>
<organism evidence="9 10">
    <name type="scientific">Marasmiellus scandens</name>
    <dbReference type="NCBI Taxonomy" id="2682957"/>
    <lineage>
        <taxon>Eukaryota</taxon>
        <taxon>Fungi</taxon>
        <taxon>Dikarya</taxon>
        <taxon>Basidiomycota</taxon>
        <taxon>Agaricomycotina</taxon>
        <taxon>Agaricomycetes</taxon>
        <taxon>Agaricomycetidae</taxon>
        <taxon>Agaricales</taxon>
        <taxon>Marasmiineae</taxon>
        <taxon>Omphalotaceae</taxon>
        <taxon>Marasmiellus</taxon>
    </lineage>
</organism>
<protein>
    <recommendedName>
        <fullName evidence="8">C2H2-type domain-containing protein</fullName>
    </recommendedName>
</protein>
<keyword evidence="10" id="KW-1185">Reference proteome</keyword>
<accession>A0ABR1JDI6</accession>
<feature type="compositionally biased region" description="Polar residues" evidence="7">
    <location>
        <begin position="85"/>
        <end position="97"/>
    </location>
</feature>
<feature type="compositionally biased region" description="Low complexity" evidence="7">
    <location>
        <begin position="102"/>
        <end position="120"/>
    </location>
</feature>
<evidence type="ECO:0000256" key="3">
    <source>
        <dbReference type="ARBA" id="ARBA00022771"/>
    </source>
</evidence>
<evidence type="ECO:0000256" key="1">
    <source>
        <dbReference type="ARBA" id="ARBA00022723"/>
    </source>
</evidence>
<feature type="domain" description="C2H2-type" evidence="8">
    <location>
        <begin position="366"/>
        <end position="394"/>
    </location>
</feature>
<reference evidence="9 10" key="1">
    <citation type="submission" date="2024-01" db="EMBL/GenBank/DDBJ databases">
        <title>A draft genome for the cacao thread blight pathogen Marasmiellus scandens.</title>
        <authorList>
            <person name="Baruah I.K."/>
            <person name="Leung J."/>
            <person name="Bukari Y."/>
            <person name="Amoako-Attah I."/>
            <person name="Meinhardt L.W."/>
            <person name="Bailey B.A."/>
            <person name="Cohen S.P."/>
        </authorList>
    </citation>
    <scope>NUCLEOTIDE SEQUENCE [LARGE SCALE GENOMIC DNA]</scope>
    <source>
        <strain evidence="9 10">GH-19</strain>
    </source>
</reference>
<evidence type="ECO:0000256" key="2">
    <source>
        <dbReference type="ARBA" id="ARBA00022737"/>
    </source>
</evidence>
<evidence type="ECO:0000256" key="6">
    <source>
        <dbReference type="SAM" id="Coils"/>
    </source>
</evidence>
<keyword evidence="1" id="KW-0479">Metal-binding</keyword>
<evidence type="ECO:0000259" key="8">
    <source>
        <dbReference type="PROSITE" id="PS50157"/>
    </source>
</evidence>
<evidence type="ECO:0000313" key="9">
    <source>
        <dbReference type="EMBL" id="KAK7458017.1"/>
    </source>
</evidence>
<evidence type="ECO:0000256" key="4">
    <source>
        <dbReference type="ARBA" id="ARBA00022833"/>
    </source>
</evidence>
<evidence type="ECO:0000256" key="7">
    <source>
        <dbReference type="SAM" id="MobiDB-lite"/>
    </source>
</evidence>
<keyword evidence="6" id="KW-0175">Coiled coil</keyword>
<dbReference type="Pfam" id="PF13912">
    <property type="entry name" value="zf-C2H2_6"/>
    <property type="match status" value="1"/>
</dbReference>
<dbReference type="SUPFAM" id="SSF57667">
    <property type="entry name" value="beta-beta-alpha zinc fingers"/>
    <property type="match status" value="1"/>
</dbReference>
<name>A0ABR1JDI6_9AGAR</name>
<feature type="region of interest" description="Disordered" evidence="7">
    <location>
        <begin position="434"/>
        <end position="462"/>
    </location>
</feature>
<dbReference type="Proteomes" id="UP001498398">
    <property type="component" value="Unassembled WGS sequence"/>
</dbReference>
<dbReference type="PANTHER" id="PTHR24409:SF295">
    <property type="entry name" value="AZ2-RELATED"/>
    <property type="match status" value="1"/>
</dbReference>
<feature type="compositionally biased region" description="Polar residues" evidence="7">
    <location>
        <begin position="121"/>
        <end position="137"/>
    </location>
</feature>
<dbReference type="Pfam" id="PF12874">
    <property type="entry name" value="zf-met"/>
    <property type="match status" value="1"/>
</dbReference>
<dbReference type="Pfam" id="PF00096">
    <property type="entry name" value="zf-C2H2"/>
    <property type="match status" value="1"/>
</dbReference>